<feature type="transmembrane region" description="Helical" evidence="5">
    <location>
        <begin position="6"/>
        <end position="26"/>
    </location>
</feature>
<dbReference type="AlphaFoldDB" id="A0AAD8KYS4"/>
<keyword evidence="3" id="KW-0862">Zinc</keyword>
<dbReference type="SMART" id="SM00744">
    <property type="entry name" value="RINGv"/>
    <property type="match status" value="1"/>
</dbReference>
<accession>A0AAD8KYS4</accession>
<dbReference type="InterPro" id="IPR013083">
    <property type="entry name" value="Znf_RING/FYVE/PHD"/>
</dbReference>
<keyword evidence="5" id="KW-0812">Transmembrane</keyword>
<dbReference type="GO" id="GO:0016567">
    <property type="term" value="P:protein ubiquitination"/>
    <property type="evidence" value="ECO:0007669"/>
    <property type="project" value="TreeGrafter"/>
</dbReference>
<comment type="caution">
    <text evidence="7">The sequence shown here is derived from an EMBL/GenBank/DDBJ whole genome shotgun (WGS) entry which is preliminary data.</text>
</comment>
<dbReference type="InterPro" id="IPR011016">
    <property type="entry name" value="Znf_RING-CH"/>
</dbReference>
<dbReference type="PROSITE" id="PS50089">
    <property type="entry name" value="ZF_RING_2"/>
    <property type="match status" value="1"/>
</dbReference>
<keyword evidence="5" id="KW-0472">Membrane</keyword>
<keyword evidence="1" id="KW-0479">Metal-binding</keyword>
<dbReference type="PANTHER" id="PTHR45969">
    <property type="entry name" value="RING ZINC FINGER PROTEIN-RELATED"/>
    <property type="match status" value="1"/>
</dbReference>
<feature type="domain" description="RING-type" evidence="6">
    <location>
        <begin position="97"/>
        <end position="140"/>
    </location>
</feature>
<dbReference type="EMBL" id="JAUHHV010000002">
    <property type="protein sequence ID" value="KAK1431428.1"/>
    <property type="molecule type" value="Genomic_DNA"/>
</dbReference>
<sequence length="152" mass="17338">MICLIYDGYGASTATLVFITCIWVPFVRFKNALFKITSIIMMSLHLQRRHDHDSNHGHNDICWNVFPNIHHLPTLSFHDGVFKGDGGADGKMMDDICSICLFEFGDEDQVSQLGPCHHVFHKSCIVRWLDHGHFTCPLCRSNLLNVSCKYTL</sequence>
<evidence type="ECO:0000256" key="2">
    <source>
        <dbReference type="ARBA" id="ARBA00022771"/>
    </source>
</evidence>
<keyword evidence="8" id="KW-1185">Reference proteome</keyword>
<dbReference type="SUPFAM" id="SSF57850">
    <property type="entry name" value="RING/U-box"/>
    <property type="match status" value="1"/>
</dbReference>
<dbReference type="InterPro" id="IPR001841">
    <property type="entry name" value="Znf_RING"/>
</dbReference>
<evidence type="ECO:0000256" key="4">
    <source>
        <dbReference type="PROSITE-ProRule" id="PRU00175"/>
    </source>
</evidence>
<evidence type="ECO:0000259" key="6">
    <source>
        <dbReference type="PROSITE" id="PS50089"/>
    </source>
</evidence>
<evidence type="ECO:0000256" key="3">
    <source>
        <dbReference type="ARBA" id="ARBA00022833"/>
    </source>
</evidence>
<dbReference type="GO" id="GO:0061630">
    <property type="term" value="F:ubiquitin protein ligase activity"/>
    <property type="evidence" value="ECO:0007669"/>
    <property type="project" value="TreeGrafter"/>
</dbReference>
<evidence type="ECO:0000313" key="7">
    <source>
        <dbReference type="EMBL" id="KAK1431428.1"/>
    </source>
</evidence>
<dbReference type="SMART" id="SM00184">
    <property type="entry name" value="RING"/>
    <property type="match status" value="1"/>
</dbReference>
<keyword evidence="5" id="KW-1133">Transmembrane helix</keyword>
<dbReference type="Proteomes" id="UP001229421">
    <property type="component" value="Unassembled WGS sequence"/>
</dbReference>
<dbReference type="PANTHER" id="PTHR45969:SF9">
    <property type="entry name" value="RING-TYPE DOMAIN-CONTAINING PROTEIN"/>
    <property type="match status" value="1"/>
</dbReference>
<evidence type="ECO:0000313" key="8">
    <source>
        <dbReference type="Proteomes" id="UP001229421"/>
    </source>
</evidence>
<reference evidence="7" key="1">
    <citation type="journal article" date="2023" name="bioRxiv">
        <title>Improved chromosome-level genome assembly for marigold (Tagetes erecta).</title>
        <authorList>
            <person name="Jiang F."/>
            <person name="Yuan L."/>
            <person name="Wang S."/>
            <person name="Wang H."/>
            <person name="Xu D."/>
            <person name="Wang A."/>
            <person name="Fan W."/>
        </authorList>
    </citation>
    <scope>NUCLEOTIDE SEQUENCE</scope>
    <source>
        <strain evidence="7">WSJ</strain>
        <tissue evidence="7">Leaf</tissue>
    </source>
</reference>
<protein>
    <recommendedName>
        <fullName evidence="6">RING-type domain-containing protein</fullName>
    </recommendedName>
</protein>
<dbReference type="Pfam" id="PF13639">
    <property type="entry name" value="zf-RING_2"/>
    <property type="match status" value="1"/>
</dbReference>
<proteinExistence type="predicted"/>
<evidence type="ECO:0000256" key="5">
    <source>
        <dbReference type="SAM" id="Phobius"/>
    </source>
</evidence>
<keyword evidence="2 4" id="KW-0863">Zinc-finger</keyword>
<gene>
    <name evidence="7" type="ORF">QVD17_07887</name>
</gene>
<dbReference type="GO" id="GO:0008270">
    <property type="term" value="F:zinc ion binding"/>
    <property type="evidence" value="ECO:0007669"/>
    <property type="project" value="UniProtKB-KW"/>
</dbReference>
<organism evidence="7 8">
    <name type="scientific">Tagetes erecta</name>
    <name type="common">African marigold</name>
    <dbReference type="NCBI Taxonomy" id="13708"/>
    <lineage>
        <taxon>Eukaryota</taxon>
        <taxon>Viridiplantae</taxon>
        <taxon>Streptophyta</taxon>
        <taxon>Embryophyta</taxon>
        <taxon>Tracheophyta</taxon>
        <taxon>Spermatophyta</taxon>
        <taxon>Magnoliopsida</taxon>
        <taxon>eudicotyledons</taxon>
        <taxon>Gunneridae</taxon>
        <taxon>Pentapetalae</taxon>
        <taxon>asterids</taxon>
        <taxon>campanulids</taxon>
        <taxon>Asterales</taxon>
        <taxon>Asteraceae</taxon>
        <taxon>Asteroideae</taxon>
        <taxon>Heliantheae alliance</taxon>
        <taxon>Tageteae</taxon>
        <taxon>Tagetes</taxon>
    </lineage>
</organism>
<dbReference type="Gene3D" id="3.30.40.10">
    <property type="entry name" value="Zinc/RING finger domain, C3HC4 (zinc finger)"/>
    <property type="match status" value="1"/>
</dbReference>
<name>A0AAD8KYS4_TARER</name>
<evidence type="ECO:0000256" key="1">
    <source>
        <dbReference type="ARBA" id="ARBA00022723"/>
    </source>
</evidence>